<reference evidence="1 2" key="1">
    <citation type="submission" date="2021-08" db="EMBL/GenBank/DDBJ databases">
        <title>The highly contiguous genome resource for Trichoderma semiorbis FJ059, a fungal antagonistic to plant pathogens.</title>
        <authorList>
            <person name="Liu T."/>
        </authorList>
    </citation>
    <scope>NUCLEOTIDE SEQUENCE [LARGE SCALE GENOMIC DNA]</scope>
    <source>
        <strain evidence="1 2">FJ059</strain>
    </source>
</reference>
<dbReference type="PANTHER" id="PTHR46082:SF11">
    <property type="entry name" value="AAA+ ATPASE DOMAIN-CONTAINING PROTEIN-RELATED"/>
    <property type="match status" value="1"/>
</dbReference>
<dbReference type="AlphaFoldDB" id="A0A9P8KP00"/>
<protein>
    <recommendedName>
        <fullName evidence="3">Ricin B lectin domain-containing protein</fullName>
    </recommendedName>
</protein>
<accession>A0A9P8KP00</accession>
<dbReference type="GO" id="GO:0003824">
    <property type="term" value="F:catalytic activity"/>
    <property type="evidence" value="ECO:0007669"/>
    <property type="project" value="InterPro"/>
</dbReference>
<evidence type="ECO:0008006" key="3">
    <source>
        <dbReference type="Google" id="ProtNLM"/>
    </source>
</evidence>
<dbReference type="InterPro" id="IPR035992">
    <property type="entry name" value="Ricin_B-like_lectins"/>
</dbReference>
<sequence>MKHGATRDKIWNQHGIECFEMEAAGLMNNFQCLVIRGISDYADSHKNDIWKPYAAAIAAAYTKELLMIIPTDKIREMPAMNETNNDYSSTAQVVPMPRPQVPSTAIRTDVWYRLKNSNSRTHSIDIDDSFPRHPDDVQITLAPDNKYRLGQYWACRPNRAAGFWTLSNMDLPHMAIDVYGDNKAHPRLATEQFASGQQWQAVDRGRGAVSLWNNYSGRQMYLCPSNNPATPMRLMLADRDDNNMSQLWFLEPAGNMEQQSHHSNKMIADKAHDETTIEDITGKEEDSTSVPQFVRSN</sequence>
<proteinExistence type="predicted"/>
<keyword evidence="2" id="KW-1185">Reference proteome</keyword>
<dbReference type="GO" id="GO:0009116">
    <property type="term" value="P:nucleoside metabolic process"/>
    <property type="evidence" value="ECO:0007669"/>
    <property type="project" value="InterPro"/>
</dbReference>
<dbReference type="Gene3D" id="3.40.50.1580">
    <property type="entry name" value="Nucleoside phosphorylase domain"/>
    <property type="match status" value="1"/>
</dbReference>
<dbReference type="PANTHER" id="PTHR46082">
    <property type="entry name" value="ATP/GTP-BINDING PROTEIN-RELATED"/>
    <property type="match status" value="1"/>
</dbReference>
<evidence type="ECO:0000313" key="1">
    <source>
        <dbReference type="EMBL" id="KAH0525890.1"/>
    </source>
</evidence>
<dbReference type="Gene3D" id="2.80.10.50">
    <property type="match status" value="1"/>
</dbReference>
<gene>
    <name evidence="1" type="ORF">TsFJ059_009293</name>
</gene>
<comment type="caution">
    <text evidence="1">The sequence shown here is derived from an EMBL/GenBank/DDBJ whole genome shotgun (WGS) entry which is preliminary data.</text>
</comment>
<dbReference type="InterPro" id="IPR053137">
    <property type="entry name" value="NLR-like"/>
</dbReference>
<dbReference type="SUPFAM" id="SSF50370">
    <property type="entry name" value="Ricin B-like lectins"/>
    <property type="match status" value="1"/>
</dbReference>
<dbReference type="InterPro" id="IPR035994">
    <property type="entry name" value="Nucleoside_phosphorylase_sf"/>
</dbReference>
<dbReference type="EMBL" id="JAIMJC010000004">
    <property type="protein sequence ID" value="KAH0525890.1"/>
    <property type="molecule type" value="Genomic_DNA"/>
</dbReference>
<dbReference type="Proteomes" id="UP000826573">
    <property type="component" value="Unassembled WGS sequence"/>
</dbReference>
<name>A0A9P8KP00_9HYPO</name>
<dbReference type="CDD" id="cd00161">
    <property type="entry name" value="beta-trefoil_Ricin-like"/>
    <property type="match status" value="1"/>
</dbReference>
<organism evidence="1 2">
    <name type="scientific">Trichoderma semiorbis</name>
    <dbReference type="NCBI Taxonomy" id="1491008"/>
    <lineage>
        <taxon>Eukaryota</taxon>
        <taxon>Fungi</taxon>
        <taxon>Dikarya</taxon>
        <taxon>Ascomycota</taxon>
        <taxon>Pezizomycotina</taxon>
        <taxon>Sordariomycetes</taxon>
        <taxon>Hypocreomycetidae</taxon>
        <taxon>Hypocreales</taxon>
        <taxon>Hypocreaceae</taxon>
        <taxon>Trichoderma</taxon>
    </lineage>
</organism>
<dbReference type="SUPFAM" id="SSF53167">
    <property type="entry name" value="Purine and uridine phosphorylases"/>
    <property type="match status" value="1"/>
</dbReference>
<evidence type="ECO:0000313" key="2">
    <source>
        <dbReference type="Proteomes" id="UP000826573"/>
    </source>
</evidence>